<name>A0A7M7HD36_STRPU</name>
<sequence length="418" mass="47562">MLRNNLMRRDTANARRIIPVCALISACALLLLIHNGKVPSVLTFGTRNSGSENILREARSGRYFYNRTAIRFKKTSEVRQCYHLSRSLRNQLLDIDSLGSIGCKQRVPNVIIVGVKEGGEGILRFFLDKHPSVMFPSSDTIRYFDRPTFRKLKGMAWYMEKMPYTSPDQVTIAMGSDYFASRVAPDGIRNDIVPKPKLLVILRDPVKRALLEYYSVQSVKGNPPSSGLVKSAGQYPYLDSFHHIGDSFASSVINDDGDVNVWNGVVNVGMYVIQLRRWFEWFGSSQVMIIDGDRLENNPIPVMKSVEDFIGVPRYLNATAIKYDADAKTHCLIKPFQLCPPAKLSYPAPDQNTVNTLRSFYHRYDRQLYQMLGRNFTWFKESLFVNQTASSFSETHQAAEKETPVQESSDQLLEEETQ</sequence>
<dbReference type="OrthoDB" id="10358201at2759"/>
<feature type="region of interest" description="Disordered" evidence="4">
    <location>
        <begin position="395"/>
        <end position="418"/>
    </location>
</feature>
<dbReference type="Pfam" id="PF00685">
    <property type="entry name" value="Sulfotransfer_1"/>
    <property type="match status" value="1"/>
</dbReference>
<evidence type="ECO:0000313" key="7">
    <source>
        <dbReference type="Proteomes" id="UP000007110"/>
    </source>
</evidence>
<dbReference type="InterPro" id="IPR000863">
    <property type="entry name" value="Sulfotransferase_dom"/>
</dbReference>
<feature type="binding site" evidence="3">
    <location>
        <position position="203"/>
    </location>
    <ligand>
        <name>3'-phosphoadenylyl sulfate</name>
        <dbReference type="ChEBI" id="CHEBI:58339"/>
    </ligand>
</feature>
<keyword evidence="2" id="KW-0325">Glycoprotein</keyword>
<dbReference type="GeneID" id="100890970"/>
<dbReference type="Gene3D" id="3.40.50.300">
    <property type="entry name" value="P-loop containing nucleotide triphosphate hydrolases"/>
    <property type="match status" value="1"/>
</dbReference>
<evidence type="ECO:0000256" key="4">
    <source>
        <dbReference type="SAM" id="MobiDB-lite"/>
    </source>
</evidence>
<reference evidence="6" key="2">
    <citation type="submission" date="2021-01" db="UniProtKB">
        <authorList>
            <consortium name="EnsemblMetazoa"/>
        </authorList>
    </citation>
    <scope>IDENTIFICATION</scope>
</reference>
<dbReference type="InterPro" id="IPR027417">
    <property type="entry name" value="P-loop_NTPase"/>
</dbReference>
<dbReference type="PROSITE" id="PS51257">
    <property type="entry name" value="PROKAR_LIPOPROTEIN"/>
    <property type="match status" value="1"/>
</dbReference>
<dbReference type="KEGG" id="spu:100890970"/>
<evidence type="ECO:0000256" key="1">
    <source>
        <dbReference type="ARBA" id="ARBA00022679"/>
    </source>
</evidence>
<dbReference type="InterPro" id="IPR037359">
    <property type="entry name" value="NST/OST"/>
</dbReference>
<accession>A0A7M7HD36</accession>
<dbReference type="GO" id="GO:0008467">
    <property type="term" value="F:[heparan sulfate]-glucosamine 3-sulfotransferase activity"/>
    <property type="evidence" value="ECO:0000318"/>
    <property type="project" value="GO_Central"/>
</dbReference>
<dbReference type="PANTHER" id="PTHR10605:SF65">
    <property type="entry name" value="GH20068P"/>
    <property type="match status" value="1"/>
</dbReference>
<dbReference type="OMA" id="TSEVRQC"/>
<evidence type="ECO:0000259" key="5">
    <source>
        <dbReference type="Pfam" id="PF00685"/>
    </source>
</evidence>
<dbReference type="EnsemblMetazoa" id="XM_011665780">
    <property type="protein sequence ID" value="XP_011664082"/>
    <property type="gene ID" value="LOC100890970"/>
</dbReference>
<evidence type="ECO:0000313" key="6">
    <source>
        <dbReference type="EnsemblMetazoa" id="XP_011664082"/>
    </source>
</evidence>
<feature type="domain" description="Sulfotransferase" evidence="5">
    <location>
        <begin position="109"/>
        <end position="313"/>
    </location>
</feature>
<proteinExistence type="predicted"/>
<keyword evidence="7" id="KW-1185">Reference proteome</keyword>
<reference evidence="7" key="1">
    <citation type="submission" date="2015-02" db="EMBL/GenBank/DDBJ databases">
        <title>Genome sequencing for Strongylocentrotus purpuratus.</title>
        <authorList>
            <person name="Murali S."/>
            <person name="Liu Y."/>
            <person name="Vee V."/>
            <person name="English A."/>
            <person name="Wang M."/>
            <person name="Skinner E."/>
            <person name="Han Y."/>
            <person name="Muzny D.M."/>
            <person name="Worley K.C."/>
            <person name="Gibbs R.A."/>
        </authorList>
    </citation>
    <scope>NUCLEOTIDE SEQUENCE</scope>
</reference>
<dbReference type="PANTHER" id="PTHR10605">
    <property type="entry name" value="HEPARAN SULFATE SULFOTRANSFERASE"/>
    <property type="match status" value="1"/>
</dbReference>
<dbReference type="SUPFAM" id="SSF52540">
    <property type="entry name" value="P-loop containing nucleoside triphosphate hydrolases"/>
    <property type="match status" value="1"/>
</dbReference>
<keyword evidence="1" id="KW-0808">Transferase</keyword>
<protein>
    <recommendedName>
        <fullName evidence="5">Sulfotransferase domain-containing protein</fullName>
    </recommendedName>
</protein>
<dbReference type="AlphaFoldDB" id="A0A7M7HD36"/>
<evidence type="ECO:0000256" key="3">
    <source>
        <dbReference type="PIRSR" id="PIRSR637359-2"/>
    </source>
</evidence>
<organism evidence="6 7">
    <name type="scientific">Strongylocentrotus purpuratus</name>
    <name type="common">Purple sea urchin</name>
    <dbReference type="NCBI Taxonomy" id="7668"/>
    <lineage>
        <taxon>Eukaryota</taxon>
        <taxon>Metazoa</taxon>
        <taxon>Echinodermata</taxon>
        <taxon>Eleutherozoa</taxon>
        <taxon>Echinozoa</taxon>
        <taxon>Echinoidea</taxon>
        <taxon>Euechinoidea</taxon>
        <taxon>Echinacea</taxon>
        <taxon>Camarodonta</taxon>
        <taxon>Echinidea</taxon>
        <taxon>Strongylocentrotidae</taxon>
        <taxon>Strongylocentrotus</taxon>
    </lineage>
</organism>
<evidence type="ECO:0000256" key="2">
    <source>
        <dbReference type="ARBA" id="ARBA00023180"/>
    </source>
</evidence>
<dbReference type="Proteomes" id="UP000007110">
    <property type="component" value="Unassembled WGS sequence"/>
</dbReference>
<dbReference type="InParanoid" id="A0A7M7HD36"/>
<dbReference type="RefSeq" id="XP_011664082.2">
    <property type="nucleotide sequence ID" value="XM_011665780.2"/>
</dbReference>